<dbReference type="OrthoDB" id="10476437at2759"/>
<dbReference type="AlphaFoldDB" id="A0A482XFF1"/>
<dbReference type="EMBL" id="QKKF02010319">
    <property type="protein sequence ID" value="RZF44765.1"/>
    <property type="molecule type" value="Genomic_DNA"/>
</dbReference>
<comment type="caution">
    <text evidence="2">The sequence shown here is derived from an EMBL/GenBank/DDBJ whole genome shotgun (WGS) entry which is preliminary data.</text>
</comment>
<name>A0A482XFF1_LAOST</name>
<protein>
    <submittedName>
        <fullName evidence="2">Uncharacterized protein</fullName>
    </submittedName>
</protein>
<evidence type="ECO:0000313" key="2">
    <source>
        <dbReference type="EMBL" id="RZF44765.1"/>
    </source>
</evidence>
<dbReference type="Proteomes" id="UP000291343">
    <property type="component" value="Unassembled WGS sequence"/>
</dbReference>
<proteinExistence type="predicted"/>
<gene>
    <name evidence="2" type="ORF">LSTR_LSTR000717</name>
</gene>
<keyword evidence="1" id="KW-0732">Signal</keyword>
<keyword evidence="3" id="KW-1185">Reference proteome</keyword>
<reference evidence="2 3" key="1">
    <citation type="journal article" date="2017" name="Gigascience">
        <title>Genome sequence of the small brown planthopper, Laodelphax striatellus.</title>
        <authorList>
            <person name="Zhu J."/>
            <person name="Jiang F."/>
            <person name="Wang X."/>
            <person name="Yang P."/>
            <person name="Bao Y."/>
            <person name="Zhao W."/>
            <person name="Wang W."/>
            <person name="Lu H."/>
            <person name="Wang Q."/>
            <person name="Cui N."/>
            <person name="Li J."/>
            <person name="Chen X."/>
            <person name="Luo L."/>
            <person name="Yu J."/>
            <person name="Kang L."/>
            <person name="Cui F."/>
        </authorList>
    </citation>
    <scope>NUCLEOTIDE SEQUENCE [LARGE SCALE GENOMIC DNA]</scope>
    <source>
        <strain evidence="2">Lst14</strain>
    </source>
</reference>
<feature type="chain" id="PRO_5019772232" evidence="1">
    <location>
        <begin position="26"/>
        <end position="324"/>
    </location>
</feature>
<sequence length="324" mass="36379">MNISVIILMFRLWLLIILITSKSLAANKSEENWKCLNFTLAKLRGRREEPSLSKLKSLSDDEIVNYYSTILHKEPSAEKSYLSQIINHASTLIESAKSKVGVSSTERPRINSTVTIPTASSSLKTATDIVTKSILNNKQSDVELALLFSQRTTHNSQYTTNSNEMPTKLSNVSPITVYLGVFSDDLSKYTIPPLPSLNKKLFENIKRTTEYTSNHVKISMPSTTETSRIFTSSQDTTTSKNYAQIFLLMAHKFDEIEHNLQTFKKNQLFLAHKVKNISDKLEFKDGEPSQIIRPDINKILAQLVNVGTAIPASSNEALSNLTNF</sequence>
<organism evidence="2 3">
    <name type="scientific">Laodelphax striatellus</name>
    <name type="common">Small brown planthopper</name>
    <name type="synonym">Delphax striatella</name>
    <dbReference type="NCBI Taxonomy" id="195883"/>
    <lineage>
        <taxon>Eukaryota</taxon>
        <taxon>Metazoa</taxon>
        <taxon>Ecdysozoa</taxon>
        <taxon>Arthropoda</taxon>
        <taxon>Hexapoda</taxon>
        <taxon>Insecta</taxon>
        <taxon>Pterygota</taxon>
        <taxon>Neoptera</taxon>
        <taxon>Paraneoptera</taxon>
        <taxon>Hemiptera</taxon>
        <taxon>Auchenorrhyncha</taxon>
        <taxon>Fulgoroidea</taxon>
        <taxon>Delphacidae</taxon>
        <taxon>Criomorphinae</taxon>
        <taxon>Laodelphax</taxon>
    </lineage>
</organism>
<accession>A0A482XFF1</accession>
<feature type="signal peptide" evidence="1">
    <location>
        <begin position="1"/>
        <end position="25"/>
    </location>
</feature>
<dbReference type="InParanoid" id="A0A482XFF1"/>
<evidence type="ECO:0000256" key="1">
    <source>
        <dbReference type="SAM" id="SignalP"/>
    </source>
</evidence>
<evidence type="ECO:0000313" key="3">
    <source>
        <dbReference type="Proteomes" id="UP000291343"/>
    </source>
</evidence>